<dbReference type="EMBL" id="CADEBC010000503">
    <property type="protein sequence ID" value="CAB3239543.1"/>
    <property type="molecule type" value="Genomic_DNA"/>
</dbReference>
<accession>A0A8S0ZXK9</accession>
<keyword evidence="1" id="KW-1133">Transmembrane helix</keyword>
<dbReference type="Proteomes" id="UP000494106">
    <property type="component" value="Unassembled WGS sequence"/>
</dbReference>
<evidence type="ECO:0000313" key="2">
    <source>
        <dbReference type="EMBL" id="CAB3239543.1"/>
    </source>
</evidence>
<evidence type="ECO:0000313" key="3">
    <source>
        <dbReference type="Proteomes" id="UP000494106"/>
    </source>
</evidence>
<comment type="caution">
    <text evidence="2">The sequence shown here is derived from an EMBL/GenBank/DDBJ whole genome shotgun (WGS) entry which is preliminary data.</text>
</comment>
<keyword evidence="1" id="KW-0472">Membrane</keyword>
<dbReference type="AlphaFoldDB" id="A0A8S0ZXK9"/>
<keyword evidence="1" id="KW-0812">Transmembrane</keyword>
<sequence>MLDIVSYAPIMWEYFAVLLIGFWLGVAIFLYVSCYWLEEILDLPPPRNAPPSTAPSGGASGAHVQLKRLVARVVEEASSLPALARYAAEPHTPSLESSTYEDLLATAILNKVSSF</sequence>
<evidence type="ECO:0000256" key="1">
    <source>
        <dbReference type="SAM" id="Phobius"/>
    </source>
</evidence>
<proteinExistence type="predicted"/>
<dbReference type="OrthoDB" id="10072397at2759"/>
<reference evidence="2 3" key="1">
    <citation type="submission" date="2020-04" db="EMBL/GenBank/DDBJ databases">
        <authorList>
            <person name="Wallbank WR R."/>
            <person name="Pardo Diaz C."/>
            <person name="Kozak K."/>
            <person name="Martin S."/>
            <person name="Jiggins C."/>
            <person name="Moest M."/>
            <person name="Warren A I."/>
            <person name="Byers J.R.P. K."/>
            <person name="Montejo-Kovacevich G."/>
            <person name="Yen C E."/>
        </authorList>
    </citation>
    <scope>NUCLEOTIDE SEQUENCE [LARGE SCALE GENOMIC DNA]</scope>
</reference>
<organism evidence="2 3">
    <name type="scientific">Arctia plantaginis</name>
    <name type="common">Wood tiger moth</name>
    <name type="synonym">Phalaena plantaginis</name>
    <dbReference type="NCBI Taxonomy" id="874455"/>
    <lineage>
        <taxon>Eukaryota</taxon>
        <taxon>Metazoa</taxon>
        <taxon>Ecdysozoa</taxon>
        <taxon>Arthropoda</taxon>
        <taxon>Hexapoda</taxon>
        <taxon>Insecta</taxon>
        <taxon>Pterygota</taxon>
        <taxon>Neoptera</taxon>
        <taxon>Endopterygota</taxon>
        <taxon>Lepidoptera</taxon>
        <taxon>Glossata</taxon>
        <taxon>Ditrysia</taxon>
        <taxon>Noctuoidea</taxon>
        <taxon>Erebidae</taxon>
        <taxon>Arctiinae</taxon>
        <taxon>Arctia</taxon>
    </lineage>
</organism>
<gene>
    <name evidence="2" type="ORF">APLA_LOCUS7818</name>
</gene>
<protein>
    <submittedName>
        <fullName evidence="2">Uncharacterized protein</fullName>
    </submittedName>
</protein>
<name>A0A8S0ZXK9_ARCPL</name>
<feature type="transmembrane region" description="Helical" evidence="1">
    <location>
        <begin position="12"/>
        <end position="37"/>
    </location>
</feature>
<keyword evidence="3" id="KW-1185">Reference proteome</keyword>